<dbReference type="Gene3D" id="3.40.50.1110">
    <property type="entry name" value="SGNH hydrolase"/>
    <property type="match status" value="1"/>
</dbReference>
<gene>
    <name evidence="2" type="ordered locus">Deide_03680</name>
</gene>
<dbReference type="SUPFAM" id="SSF52266">
    <property type="entry name" value="SGNH hydrolase"/>
    <property type="match status" value="1"/>
</dbReference>
<keyword evidence="3" id="KW-1185">Reference proteome</keyword>
<dbReference type="KEGG" id="ddr:Deide_03680"/>
<dbReference type="GO" id="GO:0004622">
    <property type="term" value="F:phosphatidylcholine lysophospholipase activity"/>
    <property type="evidence" value="ECO:0007669"/>
    <property type="project" value="TreeGrafter"/>
</dbReference>
<evidence type="ECO:0000259" key="1">
    <source>
        <dbReference type="Pfam" id="PF13472"/>
    </source>
</evidence>
<sequence length="214" mass="23423">MLFKAHQTVLMIGDSITDAGRTQGTGEWGQGYVRMVRALLLASCPELNLKVINRGVSGDSVRDLSARWEQDVTAHQPDWVSIKIGVNDVWRAFAGQPDLAVPPEEYQERLSGLLDRTIQAGGQPLLMTPFLVEPNRAESMRQRVEHYAGLMTALGRERQIPVVELQPAFDAAAEVTHPGMWAPDRVHPSDAGHGLIALQFLRKVGAPILSGSAD</sequence>
<accession>C1CZT8</accession>
<organism evidence="2 3">
    <name type="scientific">Deinococcus deserti (strain DSM 17065 / CIP 109153 / LMG 22923 / VCD115)</name>
    <dbReference type="NCBI Taxonomy" id="546414"/>
    <lineage>
        <taxon>Bacteria</taxon>
        <taxon>Thermotogati</taxon>
        <taxon>Deinococcota</taxon>
        <taxon>Deinococci</taxon>
        <taxon>Deinococcales</taxon>
        <taxon>Deinococcaceae</taxon>
        <taxon>Deinococcus</taxon>
    </lineage>
</organism>
<dbReference type="PANTHER" id="PTHR30383:SF5">
    <property type="entry name" value="SGNH HYDROLASE-TYPE ESTERASE DOMAIN-CONTAINING PROTEIN"/>
    <property type="match status" value="1"/>
</dbReference>
<feature type="domain" description="SGNH hydrolase-type esterase" evidence="1">
    <location>
        <begin position="12"/>
        <end position="194"/>
    </location>
</feature>
<dbReference type="PaxDb" id="546414-Deide_03680"/>
<keyword evidence="2" id="KW-0378">Hydrolase</keyword>
<dbReference type="AlphaFoldDB" id="C1CZT8"/>
<protein>
    <submittedName>
        <fullName evidence="2">Putative Hypolipase/acylhydrolase family protein</fullName>
    </submittedName>
</protein>
<dbReference type="InterPro" id="IPR013830">
    <property type="entry name" value="SGNH_hydro"/>
</dbReference>
<dbReference type="EMBL" id="CP001114">
    <property type="protein sequence ID" value="ACO45190.1"/>
    <property type="molecule type" value="Genomic_DNA"/>
</dbReference>
<reference evidence="2 3" key="1">
    <citation type="journal article" date="2009" name="PLoS Genet.">
        <title>Alliance of proteomics and genomics to unravel the specificities of Sahara bacterium Deinococcus deserti.</title>
        <authorList>
            <person name="de Groot A."/>
            <person name="Dulermo R."/>
            <person name="Ortet P."/>
            <person name="Blanchard L."/>
            <person name="Guerin P."/>
            <person name="Fernandez B."/>
            <person name="Vacherie B."/>
            <person name="Dossat C."/>
            <person name="Jolivet E."/>
            <person name="Siguier P."/>
            <person name="Chandler M."/>
            <person name="Barakat M."/>
            <person name="Dedieu A."/>
            <person name="Barbe V."/>
            <person name="Heulin T."/>
            <person name="Sommer S."/>
            <person name="Achouak W."/>
            <person name="Armengaud J."/>
        </authorList>
    </citation>
    <scope>NUCLEOTIDE SEQUENCE [LARGE SCALE GENOMIC DNA]</scope>
    <source>
        <strain evidence="3">DSM 17065 / CIP 109153 / LMG 22923 / VCD115</strain>
    </source>
</reference>
<dbReference type="Pfam" id="PF13472">
    <property type="entry name" value="Lipase_GDSL_2"/>
    <property type="match status" value="1"/>
</dbReference>
<evidence type="ECO:0000313" key="2">
    <source>
        <dbReference type="EMBL" id="ACO45190.1"/>
    </source>
</evidence>
<dbReference type="InterPro" id="IPR036514">
    <property type="entry name" value="SGNH_hydro_sf"/>
</dbReference>
<dbReference type="STRING" id="546414.Deide_03680"/>
<dbReference type="CDD" id="cd01834">
    <property type="entry name" value="SGNH_hydrolase_like_2"/>
    <property type="match status" value="1"/>
</dbReference>
<dbReference type="HOGENOM" id="CLU_051989_5_2_0"/>
<name>C1CZT8_DEIDV</name>
<dbReference type="InterPro" id="IPR051532">
    <property type="entry name" value="Ester_Hydrolysis_Enzymes"/>
</dbReference>
<dbReference type="eggNOG" id="COG2755">
    <property type="taxonomic scope" value="Bacteria"/>
</dbReference>
<dbReference type="RefSeq" id="WP_012692313.1">
    <property type="nucleotide sequence ID" value="NC_012526.1"/>
</dbReference>
<proteinExistence type="predicted"/>
<dbReference type="Proteomes" id="UP000002208">
    <property type="component" value="Chromosome"/>
</dbReference>
<dbReference type="InterPro" id="IPR008265">
    <property type="entry name" value="Lipase_GDSL_AS"/>
</dbReference>
<dbReference type="GO" id="GO:0006629">
    <property type="term" value="P:lipid metabolic process"/>
    <property type="evidence" value="ECO:0007669"/>
    <property type="project" value="InterPro"/>
</dbReference>
<evidence type="ECO:0000313" key="3">
    <source>
        <dbReference type="Proteomes" id="UP000002208"/>
    </source>
</evidence>
<dbReference type="OrthoDB" id="9794725at2"/>
<dbReference type="PROSITE" id="PS01098">
    <property type="entry name" value="LIPASE_GDSL_SER"/>
    <property type="match status" value="1"/>
</dbReference>
<dbReference type="PANTHER" id="PTHR30383">
    <property type="entry name" value="THIOESTERASE 1/PROTEASE 1/LYSOPHOSPHOLIPASE L1"/>
    <property type="match status" value="1"/>
</dbReference>